<keyword evidence="2" id="KW-0472">Membrane</keyword>
<keyword evidence="4" id="KW-1185">Reference proteome</keyword>
<dbReference type="Proteomes" id="UP000584642">
    <property type="component" value="Unassembled WGS sequence"/>
</dbReference>
<accession>A0ABX2TKD1</accession>
<sequence>MSKYAESIGAAIATFLVSLVLPFFVGLSKDQNGYVNIGRGFEVNGSFYAPLDIDVVSSSPLNGLILSISKDVLVAESAVSHPVLIKTVDGVKSSDGSKLIEIGHIPPGIRLRILFKLENRTTANSVDVVNWKEKGIEYVYNGNSSGNTSLLSATTIISSTIYALISFSLFLGIASRSDKMKQSADEARKYMEGMQEKIESMKKEISQIKISSHAELKKAEESSKKTEIRFAKFKVLLLSRISDYSKELSFWRDCVRKMLNDRGLSEKNSEEIFNIVRNVLKTHRTNPRYDEDFKTIEVAAGIINSHEPQTYNSSYRGLDGERSGN</sequence>
<evidence type="ECO:0000313" key="3">
    <source>
        <dbReference type="EMBL" id="NYZ24809.1"/>
    </source>
</evidence>
<feature type="transmembrane region" description="Helical" evidence="2">
    <location>
        <begin position="7"/>
        <end position="25"/>
    </location>
</feature>
<reference evidence="3 4" key="1">
    <citation type="submission" date="2020-05" db="EMBL/GenBank/DDBJ databases">
        <title>Azospirillum oleiclasticum sp. nov, a nitrogen-fixing and heavy crude oil-emulsifying bacterium isolated from the crude oil of Yumen Oilfield.</title>
        <authorList>
            <person name="Wu D."/>
            <person name="Cai M."/>
            <person name="Zhang X."/>
        </authorList>
    </citation>
    <scope>NUCLEOTIDE SEQUENCE [LARGE SCALE GENOMIC DNA]</scope>
    <source>
        <strain evidence="3 4">ROY-1-1-2</strain>
    </source>
</reference>
<protein>
    <submittedName>
        <fullName evidence="3">Uncharacterized protein</fullName>
    </submittedName>
</protein>
<evidence type="ECO:0000256" key="1">
    <source>
        <dbReference type="SAM" id="Coils"/>
    </source>
</evidence>
<keyword evidence="1" id="KW-0175">Coiled coil</keyword>
<dbReference type="EMBL" id="JABFDB010000045">
    <property type="protein sequence ID" value="NYZ24809.1"/>
    <property type="molecule type" value="Genomic_DNA"/>
</dbReference>
<proteinExistence type="predicted"/>
<gene>
    <name evidence="3" type="ORF">HND93_34330</name>
</gene>
<keyword evidence="2" id="KW-1133">Transmembrane helix</keyword>
<keyword evidence="2" id="KW-0812">Transmembrane</keyword>
<feature type="transmembrane region" description="Helical" evidence="2">
    <location>
        <begin position="150"/>
        <end position="173"/>
    </location>
</feature>
<evidence type="ECO:0000313" key="4">
    <source>
        <dbReference type="Proteomes" id="UP000584642"/>
    </source>
</evidence>
<evidence type="ECO:0000256" key="2">
    <source>
        <dbReference type="SAM" id="Phobius"/>
    </source>
</evidence>
<feature type="coiled-coil region" evidence="1">
    <location>
        <begin position="184"/>
        <end position="211"/>
    </location>
</feature>
<organism evidence="3 4">
    <name type="scientific">Azospirillum oleiclasticum</name>
    <dbReference type="NCBI Taxonomy" id="2735135"/>
    <lineage>
        <taxon>Bacteria</taxon>
        <taxon>Pseudomonadati</taxon>
        <taxon>Pseudomonadota</taxon>
        <taxon>Alphaproteobacteria</taxon>
        <taxon>Rhodospirillales</taxon>
        <taxon>Azospirillaceae</taxon>
        <taxon>Azospirillum</taxon>
    </lineage>
</organism>
<comment type="caution">
    <text evidence="3">The sequence shown here is derived from an EMBL/GenBank/DDBJ whole genome shotgun (WGS) entry which is preliminary data.</text>
</comment>
<name>A0ABX2TKD1_9PROT</name>
<dbReference type="RefSeq" id="WP_180286579.1">
    <property type="nucleotide sequence ID" value="NZ_JABFDB010000045.1"/>
</dbReference>